<dbReference type="STRING" id="33528.ENSGAFP00000031513"/>
<dbReference type="GO" id="GO:0005743">
    <property type="term" value="C:mitochondrial inner membrane"/>
    <property type="evidence" value="ECO:0007669"/>
    <property type="project" value="UniProtKB-ARBA"/>
</dbReference>
<keyword evidence="12" id="KW-1185">Reference proteome</keyword>
<dbReference type="GO" id="GO:0006412">
    <property type="term" value="P:translation"/>
    <property type="evidence" value="ECO:0007669"/>
    <property type="project" value="InterPro"/>
</dbReference>
<dbReference type="PANTHER" id="PTHR15892">
    <property type="entry name" value="MITOCHONDRIAL RIBOSOMAL PROTEIN L30"/>
    <property type="match status" value="1"/>
</dbReference>
<dbReference type="EMBL" id="NHOQ01000293">
    <property type="protein sequence ID" value="PWA31550.1"/>
    <property type="molecule type" value="Genomic_DNA"/>
</dbReference>
<evidence type="ECO:0000313" key="12">
    <source>
        <dbReference type="Proteomes" id="UP000250572"/>
    </source>
</evidence>
<accession>A0A315W7D5</accession>
<comment type="caution">
    <text evidence="11">The sequence shown here is derived from an EMBL/GenBank/DDBJ whole genome shotgun (WGS) entry which is preliminary data.</text>
</comment>
<dbReference type="Pfam" id="PF00327">
    <property type="entry name" value="Ribosomal_L30"/>
    <property type="match status" value="1"/>
</dbReference>
<comment type="similarity">
    <text evidence="2">Belongs to the universal ribosomal protein uL30 family.</text>
</comment>
<keyword evidence="4" id="KW-0689">Ribosomal protein</keyword>
<dbReference type="GO" id="GO:0003735">
    <property type="term" value="F:structural constituent of ribosome"/>
    <property type="evidence" value="ECO:0007669"/>
    <property type="project" value="InterPro"/>
</dbReference>
<reference evidence="11 12" key="1">
    <citation type="journal article" date="2018" name="G3 (Bethesda)">
        <title>A High-Quality Reference Genome for the Invasive Mosquitofish Gambusia affinis Using a Chicago Library.</title>
        <authorList>
            <person name="Hoffberg S.L."/>
            <person name="Troendle N.J."/>
            <person name="Glenn T.C."/>
            <person name="Mahmud O."/>
            <person name="Louha S."/>
            <person name="Chalopin D."/>
            <person name="Bennetzen J.L."/>
            <person name="Mauricio R."/>
        </authorList>
    </citation>
    <scope>NUCLEOTIDE SEQUENCE [LARGE SCALE GENOMIC DNA]</scope>
    <source>
        <strain evidence="11">NE01/NJP1002.9</strain>
        <tissue evidence="11">Muscle</tissue>
    </source>
</reference>
<evidence type="ECO:0000256" key="6">
    <source>
        <dbReference type="ARBA" id="ARBA00023274"/>
    </source>
</evidence>
<evidence type="ECO:0000256" key="5">
    <source>
        <dbReference type="ARBA" id="ARBA00023128"/>
    </source>
</evidence>
<evidence type="ECO:0000256" key="7">
    <source>
        <dbReference type="ARBA" id="ARBA00035281"/>
    </source>
</evidence>
<dbReference type="CDD" id="cd00355">
    <property type="entry name" value="Ribosomal_L30_like"/>
    <property type="match status" value="1"/>
</dbReference>
<dbReference type="SUPFAM" id="SSF55129">
    <property type="entry name" value="Ribosomal protein L30p/L7e"/>
    <property type="match status" value="1"/>
</dbReference>
<keyword evidence="5" id="KW-0496">Mitochondrion</keyword>
<evidence type="ECO:0000256" key="9">
    <source>
        <dbReference type="SAM" id="MobiDB-lite"/>
    </source>
</evidence>
<evidence type="ECO:0000256" key="8">
    <source>
        <dbReference type="ARBA" id="ARBA00035356"/>
    </source>
</evidence>
<dbReference type="GO" id="GO:0015934">
    <property type="term" value="C:large ribosomal subunit"/>
    <property type="evidence" value="ECO:0007669"/>
    <property type="project" value="InterPro"/>
</dbReference>
<dbReference type="PANTHER" id="PTHR15892:SF2">
    <property type="entry name" value="LARGE RIBOSOMAL SUBUNIT PROTEIN UL30M"/>
    <property type="match status" value="1"/>
</dbReference>
<dbReference type="AlphaFoldDB" id="A0A315W7D5"/>
<gene>
    <name evidence="11" type="ORF">CCH79_00002595</name>
</gene>
<dbReference type="FunFam" id="3.30.1390.20:FF:000005">
    <property type="entry name" value="39S ribosomal protein L30, mitochondrial"/>
    <property type="match status" value="1"/>
</dbReference>
<sequence>MWPLGEPVTTPSYFTHTCQFDWEDLYDGSDTSNSLAARMSQIRLTDWDLSTWSVYVAQVHTWVLSAFLQVRTVPGVNCGTDSRTDVKQGEAGSQKGWAMYLAVLAVSWCGGGELLPPDFFTFSTGYENSRGDSCAASPLSGSTCSLSPGVSRRSPRTLAFHSPAPSTSSAGATSSDKSASSTSTSLEDTTQDTELLRPVLLSLQAIDFLLASSIQDGWLLSECSADERAKSRVGAAADVTAGSESRAEERNLNERDVERSFTPNGVLVSSSGSSFASTASSTVSEVPSTLAASTTYVFKATPNDLVLGLDFSRSPVKLPDRGLMDILWRKADVSREAVNSAGVLKSTGSSAAAVGVLSRTRDSWKRPLLSSSTARFRTDTAEASIPDTWFSVLKDATVLSPCSWFLPARSKFSKSRIPDSIFEERSKEHEKYGGDPEQPHKLHIVTRVKSAMRRPYWEKDIVKFFGLQTAHKPVIHKNTPSVNNQLKIIKHLIRIQPLKTPHGLPSEEDMADTYINSKGELIVRRLLQPVNNKAIESYPYTRVKGFRNHYSRQDSQLSYESQHLLKALEINQMSINIIGTPSVNSGDKNHKRKTSVILSVAPSGCRYQNETRKADIKMNAYFFLCEIPQMEE</sequence>
<dbReference type="InterPro" id="IPR005996">
    <property type="entry name" value="Ribosomal_uL30_bac-type"/>
</dbReference>
<organism evidence="11 12">
    <name type="scientific">Gambusia affinis</name>
    <name type="common">Western mosquitofish</name>
    <name type="synonym">Heterandria affinis</name>
    <dbReference type="NCBI Taxonomy" id="33528"/>
    <lineage>
        <taxon>Eukaryota</taxon>
        <taxon>Metazoa</taxon>
        <taxon>Chordata</taxon>
        <taxon>Craniata</taxon>
        <taxon>Vertebrata</taxon>
        <taxon>Euteleostomi</taxon>
        <taxon>Actinopterygii</taxon>
        <taxon>Neopterygii</taxon>
        <taxon>Teleostei</taxon>
        <taxon>Neoteleostei</taxon>
        <taxon>Acanthomorphata</taxon>
        <taxon>Ovalentaria</taxon>
        <taxon>Atherinomorphae</taxon>
        <taxon>Cyprinodontiformes</taxon>
        <taxon>Poeciliidae</taxon>
        <taxon>Poeciliinae</taxon>
        <taxon>Gambusia</taxon>
    </lineage>
</organism>
<feature type="compositionally biased region" description="Polar residues" evidence="9">
    <location>
        <begin position="139"/>
        <end position="148"/>
    </location>
</feature>
<dbReference type="Proteomes" id="UP000250572">
    <property type="component" value="Unassembled WGS sequence"/>
</dbReference>
<evidence type="ECO:0000256" key="4">
    <source>
        <dbReference type="ARBA" id="ARBA00022980"/>
    </source>
</evidence>
<evidence type="ECO:0000256" key="3">
    <source>
        <dbReference type="ARBA" id="ARBA00022946"/>
    </source>
</evidence>
<evidence type="ECO:0000256" key="2">
    <source>
        <dbReference type="ARBA" id="ARBA00007594"/>
    </source>
</evidence>
<dbReference type="Gene3D" id="3.30.1390.20">
    <property type="entry name" value="Ribosomal protein L30, ferredoxin-like fold domain"/>
    <property type="match status" value="1"/>
</dbReference>
<protein>
    <recommendedName>
        <fullName evidence="7">Large ribosomal subunit protein uL30m</fullName>
    </recommendedName>
    <alternativeName>
        <fullName evidence="8">39S ribosomal protein L30, mitochondrial</fullName>
    </alternativeName>
</protein>
<feature type="region of interest" description="Disordered" evidence="9">
    <location>
        <begin position="133"/>
        <end position="191"/>
    </location>
</feature>
<comment type="subcellular location">
    <subcellularLocation>
        <location evidence="1">Mitochondrion</location>
    </subcellularLocation>
</comment>
<evidence type="ECO:0000313" key="11">
    <source>
        <dbReference type="EMBL" id="PWA31550.1"/>
    </source>
</evidence>
<feature type="domain" description="Large ribosomal subunit protein uL30-like ferredoxin-like fold" evidence="10">
    <location>
        <begin position="444"/>
        <end position="493"/>
    </location>
</feature>
<dbReference type="InterPro" id="IPR016082">
    <property type="entry name" value="Ribosomal_uL30_ferredoxin-like"/>
</dbReference>
<keyword evidence="3" id="KW-0809">Transit peptide</keyword>
<name>A0A315W7D5_GAMAF</name>
<feature type="compositionally biased region" description="Low complexity" evidence="9">
    <location>
        <begin position="162"/>
        <end position="185"/>
    </location>
</feature>
<keyword evidence="6" id="KW-0687">Ribonucleoprotein</keyword>
<evidence type="ECO:0000259" key="10">
    <source>
        <dbReference type="Pfam" id="PF00327"/>
    </source>
</evidence>
<dbReference type="InterPro" id="IPR036919">
    <property type="entry name" value="Ribo_uL30_ferredoxin-like_sf"/>
</dbReference>
<proteinExistence type="inferred from homology"/>
<evidence type="ECO:0000256" key="1">
    <source>
        <dbReference type="ARBA" id="ARBA00004173"/>
    </source>
</evidence>